<feature type="compositionally biased region" description="Basic and acidic residues" evidence="1">
    <location>
        <begin position="125"/>
        <end position="134"/>
    </location>
</feature>
<feature type="compositionally biased region" description="Polar residues" evidence="1">
    <location>
        <begin position="340"/>
        <end position="350"/>
    </location>
</feature>
<accession>A0ABR3V0Q4</accession>
<feature type="compositionally biased region" description="Polar residues" evidence="1">
    <location>
        <begin position="92"/>
        <end position="101"/>
    </location>
</feature>
<gene>
    <name evidence="2" type="ORF">VTJ49DRAFT_7010</name>
</gene>
<evidence type="ECO:0000256" key="1">
    <source>
        <dbReference type="SAM" id="MobiDB-lite"/>
    </source>
</evidence>
<proteinExistence type="predicted"/>
<sequence length="401" mass="38954">MSWSMGAPSSEVPCMGTSSSGEPSMVPDTATATGAGAGAGEEGGRAANKSPSRAADMSRTKLSKTARSSTPVPVISWSRSSTGASSTPVDVPQTTSSPTSMGASPSKGAPGAAATEPSTSIMSRSSEEASGRDEVDGVKMASACAFTTRAGSSAMIASSAISAVSVRCEAASGSWAGCWRSAVLALSGAAPFCSSSVLGWVPSADEAASTGIDSPGSAKRTVFFTLGPPTLGSATVAVVGCWRSPLPLAFLSSGVSGAARSCSSAGRDWMSRGDGVAASPDAIPSERVGLSGALGSAGVITVVAEVSPGDGTTGADAEEMTFTGSSCEVGSSVAAFTGSSEEVGSSADRQATSSASGAGSATEAASASLSSRRSDSASRLSSACAVSRSARRAATAARAAL</sequence>
<evidence type="ECO:0000313" key="3">
    <source>
        <dbReference type="Proteomes" id="UP001583172"/>
    </source>
</evidence>
<feature type="compositionally biased region" description="Low complexity" evidence="1">
    <location>
        <begin position="351"/>
        <end position="385"/>
    </location>
</feature>
<feature type="compositionally biased region" description="Low complexity" evidence="1">
    <location>
        <begin position="76"/>
        <end position="86"/>
    </location>
</feature>
<organism evidence="2 3">
    <name type="scientific">Humicola insolens</name>
    <name type="common">Soft-rot fungus</name>
    <dbReference type="NCBI Taxonomy" id="85995"/>
    <lineage>
        <taxon>Eukaryota</taxon>
        <taxon>Fungi</taxon>
        <taxon>Dikarya</taxon>
        <taxon>Ascomycota</taxon>
        <taxon>Pezizomycotina</taxon>
        <taxon>Sordariomycetes</taxon>
        <taxon>Sordariomycetidae</taxon>
        <taxon>Sordariales</taxon>
        <taxon>Chaetomiaceae</taxon>
        <taxon>Mycothermus</taxon>
    </lineage>
</organism>
<feature type="region of interest" description="Disordered" evidence="1">
    <location>
        <begin position="340"/>
        <end position="385"/>
    </location>
</feature>
<name>A0ABR3V0Q4_HUMIN</name>
<protein>
    <submittedName>
        <fullName evidence="2">Uncharacterized protein</fullName>
    </submittedName>
</protein>
<evidence type="ECO:0000313" key="2">
    <source>
        <dbReference type="EMBL" id="KAL1835326.1"/>
    </source>
</evidence>
<comment type="caution">
    <text evidence="2">The sequence shown here is derived from an EMBL/GenBank/DDBJ whole genome shotgun (WGS) entry which is preliminary data.</text>
</comment>
<feature type="compositionally biased region" description="Low complexity" evidence="1">
    <location>
        <begin position="102"/>
        <end position="114"/>
    </location>
</feature>
<keyword evidence="3" id="KW-1185">Reference proteome</keyword>
<dbReference type="EMBL" id="JAZGSY010000735">
    <property type="protein sequence ID" value="KAL1835326.1"/>
    <property type="molecule type" value="Genomic_DNA"/>
</dbReference>
<reference evidence="2 3" key="1">
    <citation type="journal article" date="2024" name="Commun. Biol.">
        <title>Comparative genomic analysis of thermophilic fungi reveals convergent evolutionary adaptations and gene losses.</title>
        <authorList>
            <person name="Steindorff A.S."/>
            <person name="Aguilar-Pontes M.V."/>
            <person name="Robinson A.J."/>
            <person name="Andreopoulos B."/>
            <person name="LaButti K."/>
            <person name="Kuo A."/>
            <person name="Mondo S."/>
            <person name="Riley R."/>
            <person name="Otillar R."/>
            <person name="Haridas S."/>
            <person name="Lipzen A."/>
            <person name="Grimwood J."/>
            <person name="Schmutz J."/>
            <person name="Clum A."/>
            <person name="Reid I.D."/>
            <person name="Moisan M.C."/>
            <person name="Butler G."/>
            <person name="Nguyen T.T.M."/>
            <person name="Dewar K."/>
            <person name="Conant G."/>
            <person name="Drula E."/>
            <person name="Henrissat B."/>
            <person name="Hansel C."/>
            <person name="Singer S."/>
            <person name="Hutchinson M.I."/>
            <person name="de Vries R.P."/>
            <person name="Natvig D.O."/>
            <person name="Powell A.J."/>
            <person name="Tsang A."/>
            <person name="Grigoriev I.V."/>
        </authorList>
    </citation>
    <scope>NUCLEOTIDE SEQUENCE [LARGE SCALE GENOMIC DNA]</scope>
    <source>
        <strain evidence="2 3">CBS 620.91</strain>
    </source>
</reference>
<feature type="region of interest" description="Disordered" evidence="1">
    <location>
        <begin position="1"/>
        <end position="134"/>
    </location>
</feature>
<dbReference type="Proteomes" id="UP001583172">
    <property type="component" value="Unassembled WGS sequence"/>
</dbReference>